<organism evidence="2 3">
    <name type="scientific">Brachionus plicatilis</name>
    <name type="common">Marine rotifer</name>
    <name type="synonym">Brachionus muelleri</name>
    <dbReference type="NCBI Taxonomy" id="10195"/>
    <lineage>
        <taxon>Eukaryota</taxon>
        <taxon>Metazoa</taxon>
        <taxon>Spiralia</taxon>
        <taxon>Gnathifera</taxon>
        <taxon>Rotifera</taxon>
        <taxon>Eurotatoria</taxon>
        <taxon>Monogononta</taxon>
        <taxon>Pseudotrocha</taxon>
        <taxon>Ploima</taxon>
        <taxon>Brachionidae</taxon>
        <taxon>Brachionus</taxon>
    </lineage>
</organism>
<accession>A0A3M7QFS2</accession>
<dbReference type="EMBL" id="REGN01006367">
    <property type="protein sequence ID" value="RNA09808.1"/>
    <property type="molecule type" value="Genomic_DNA"/>
</dbReference>
<name>A0A3M7QFS2_BRAPC</name>
<evidence type="ECO:0000313" key="2">
    <source>
        <dbReference type="EMBL" id="RNA09808.1"/>
    </source>
</evidence>
<protein>
    <submittedName>
        <fullName evidence="2">Uncharacterized protein</fullName>
    </submittedName>
</protein>
<evidence type="ECO:0000256" key="1">
    <source>
        <dbReference type="SAM" id="MobiDB-lite"/>
    </source>
</evidence>
<evidence type="ECO:0000313" key="3">
    <source>
        <dbReference type="Proteomes" id="UP000276133"/>
    </source>
</evidence>
<sequence>MKNCGLHAASWVGLNGISVSTSSTMCNNFLLMALSRAWYKEPIITHILISQKRATLENCVLYVELRRIFCPLSGANWLNYSVILVEKENTVMAVLDTLNKRSLKVSCEKSVPVEFEIQLLGNVISKVSSSSESGSDHSIDDATQNTNSSSNSESEITNADGIALNPSSSIENEFESLKEEQEKDEDIQWIKGLILENGVEKPKISIFESPTRRILYKQYDHFTLVDGILYRHSEDRYGFKTMQLVLPKQVQCTRAITIRFITNIALQRMMYKPRFPLHSNQWLTKYHITNMKL</sequence>
<dbReference type="AlphaFoldDB" id="A0A3M7QFS2"/>
<feature type="region of interest" description="Disordered" evidence="1">
    <location>
        <begin position="131"/>
        <end position="166"/>
    </location>
</feature>
<dbReference type="Proteomes" id="UP000276133">
    <property type="component" value="Unassembled WGS sequence"/>
</dbReference>
<feature type="compositionally biased region" description="Low complexity" evidence="1">
    <location>
        <begin position="145"/>
        <end position="158"/>
    </location>
</feature>
<comment type="caution">
    <text evidence="2">The sequence shown here is derived from an EMBL/GenBank/DDBJ whole genome shotgun (WGS) entry which is preliminary data.</text>
</comment>
<gene>
    <name evidence="2" type="ORF">BpHYR1_010023</name>
</gene>
<keyword evidence="3" id="KW-1185">Reference proteome</keyword>
<proteinExistence type="predicted"/>
<reference evidence="2 3" key="1">
    <citation type="journal article" date="2018" name="Sci. Rep.">
        <title>Genomic signatures of local adaptation to the degree of environmental predictability in rotifers.</title>
        <authorList>
            <person name="Franch-Gras L."/>
            <person name="Hahn C."/>
            <person name="Garcia-Roger E.M."/>
            <person name="Carmona M.J."/>
            <person name="Serra M."/>
            <person name="Gomez A."/>
        </authorList>
    </citation>
    <scope>NUCLEOTIDE SEQUENCE [LARGE SCALE GENOMIC DNA]</scope>
    <source>
        <strain evidence="2">HYR1</strain>
    </source>
</reference>
<dbReference type="OrthoDB" id="425619at2759"/>